<protein>
    <submittedName>
        <fullName evidence="1">Uncharacterized protein</fullName>
    </submittedName>
</protein>
<name>A0A834IND0_RHYFE</name>
<dbReference type="EMBL" id="JAACXV010000156">
    <property type="protein sequence ID" value="KAF7282786.1"/>
    <property type="molecule type" value="Genomic_DNA"/>
</dbReference>
<dbReference type="AlphaFoldDB" id="A0A834IND0"/>
<accession>A0A834IND0</accession>
<dbReference type="Proteomes" id="UP000625711">
    <property type="component" value="Unassembled WGS sequence"/>
</dbReference>
<evidence type="ECO:0000313" key="2">
    <source>
        <dbReference type="Proteomes" id="UP000625711"/>
    </source>
</evidence>
<proteinExistence type="predicted"/>
<reference evidence="1" key="1">
    <citation type="submission" date="2020-08" db="EMBL/GenBank/DDBJ databases">
        <title>Genome sequencing and assembly of the red palm weevil Rhynchophorus ferrugineus.</title>
        <authorList>
            <person name="Dias G.B."/>
            <person name="Bergman C.M."/>
            <person name="Manee M."/>
        </authorList>
    </citation>
    <scope>NUCLEOTIDE SEQUENCE</scope>
    <source>
        <strain evidence="1">AA-2017</strain>
        <tissue evidence="1">Whole larva</tissue>
    </source>
</reference>
<keyword evidence="2" id="KW-1185">Reference proteome</keyword>
<sequence>MNRFSSVETFLPVLSVTETLSFSVPKFFKVSLTSKRSRRVPASSACMLSASLTSLCKVLVKLVERRTTAMMITMAAKTACGMLSCLVMKLPPSSWVCDVDDQVLVLIPKHIHEEGLL</sequence>
<comment type="caution">
    <text evidence="1">The sequence shown here is derived from an EMBL/GenBank/DDBJ whole genome shotgun (WGS) entry which is preliminary data.</text>
</comment>
<evidence type="ECO:0000313" key="1">
    <source>
        <dbReference type="EMBL" id="KAF7282786.1"/>
    </source>
</evidence>
<gene>
    <name evidence="1" type="ORF">GWI33_001934</name>
</gene>
<organism evidence="1 2">
    <name type="scientific">Rhynchophorus ferrugineus</name>
    <name type="common">Red palm weevil</name>
    <name type="synonym">Curculio ferrugineus</name>
    <dbReference type="NCBI Taxonomy" id="354439"/>
    <lineage>
        <taxon>Eukaryota</taxon>
        <taxon>Metazoa</taxon>
        <taxon>Ecdysozoa</taxon>
        <taxon>Arthropoda</taxon>
        <taxon>Hexapoda</taxon>
        <taxon>Insecta</taxon>
        <taxon>Pterygota</taxon>
        <taxon>Neoptera</taxon>
        <taxon>Endopterygota</taxon>
        <taxon>Coleoptera</taxon>
        <taxon>Polyphaga</taxon>
        <taxon>Cucujiformia</taxon>
        <taxon>Curculionidae</taxon>
        <taxon>Dryophthorinae</taxon>
        <taxon>Rhynchophorus</taxon>
    </lineage>
</organism>